<reference evidence="1 2" key="1">
    <citation type="journal article" date="2019" name="New Phytol.">
        <title>Comparative genomics reveals unique wood-decay strategies and fruiting body development in the Schizophyllaceae.</title>
        <authorList>
            <person name="Almasi E."/>
            <person name="Sahu N."/>
            <person name="Krizsan K."/>
            <person name="Balint B."/>
            <person name="Kovacs G.M."/>
            <person name="Kiss B."/>
            <person name="Cseklye J."/>
            <person name="Drula E."/>
            <person name="Henrissat B."/>
            <person name="Nagy I."/>
            <person name="Chovatia M."/>
            <person name="Adam C."/>
            <person name="LaButti K."/>
            <person name="Lipzen A."/>
            <person name="Riley R."/>
            <person name="Grigoriev I.V."/>
            <person name="Nagy L.G."/>
        </authorList>
    </citation>
    <scope>NUCLEOTIDE SEQUENCE [LARGE SCALE GENOMIC DNA]</scope>
    <source>
        <strain evidence="1 2">NL-1724</strain>
    </source>
</reference>
<accession>A0A550C3I1</accession>
<gene>
    <name evidence="1" type="ORF">BD626DRAFT_508096</name>
</gene>
<name>A0A550C3I1_9AGAR</name>
<keyword evidence="2" id="KW-1185">Reference proteome</keyword>
<evidence type="ECO:0000313" key="1">
    <source>
        <dbReference type="EMBL" id="TRM59362.1"/>
    </source>
</evidence>
<dbReference type="Proteomes" id="UP000320762">
    <property type="component" value="Unassembled WGS sequence"/>
</dbReference>
<proteinExistence type="predicted"/>
<dbReference type="AlphaFoldDB" id="A0A550C3I1"/>
<organism evidence="1 2">
    <name type="scientific">Schizophyllum amplum</name>
    <dbReference type="NCBI Taxonomy" id="97359"/>
    <lineage>
        <taxon>Eukaryota</taxon>
        <taxon>Fungi</taxon>
        <taxon>Dikarya</taxon>
        <taxon>Basidiomycota</taxon>
        <taxon>Agaricomycotina</taxon>
        <taxon>Agaricomycetes</taxon>
        <taxon>Agaricomycetidae</taxon>
        <taxon>Agaricales</taxon>
        <taxon>Schizophyllaceae</taxon>
        <taxon>Schizophyllum</taxon>
    </lineage>
</organism>
<sequence length="357" mass="40358">MFFGLFSSQPRVYARVMDNIRLYLSDAQLPDLVLDASAPTALPPTGHKSHRNALSVRGERYRLLEHIRAFTEEEFVDMVFHWNDTHIPSESIFQEDHDYINGESPTVPAPSFANIGHAPLRRPSDLTRLLPWIDSLPLLTVQRIMHVLFYDATKGHSFQHGPTDQDSSIFRYLLWAPALEGEGIDGPQNTTMLIERFRRSVLVAVQPPWILSDQDIRNFADLRHFPPFHGIEPRVGEKPEPSDLEGKQRIWAKLWDTCVKNNSHWFVLTNYNQWVFGHFSSGWTTAFVGPVIDYNSTTPAVMECLAFWLASASQAPGSMSIAKVCGESEHAGLFWSPSTVYDVMGQSTEAAMTLSLS</sequence>
<protein>
    <submittedName>
        <fullName evidence="1">Uncharacterized protein</fullName>
    </submittedName>
</protein>
<evidence type="ECO:0000313" key="2">
    <source>
        <dbReference type="Proteomes" id="UP000320762"/>
    </source>
</evidence>
<dbReference type="OrthoDB" id="2579508at2759"/>
<comment type="caution">
    <text evidence="1">The sequence shown here is derived from an EMBL/GenBank/DDBJ whole genome shotgun (WGS) entry which is preliminary data.</text>
</comment>
<dbReference type="EMBL" id="VDMD01000028">
    <property type="protein sequence ID" value="TRM59362.1"/>
    <property type="molecule type" value="Genomic_DNA"/>
</dbReference>